<feature type="compositionally biased region" description="Basic residues" evidence="9">
    <location>
        <begin position="337"/>
        <end position="353"/>
    </location>
</feature>
<dbReference type="InterPro" id="IPR009000">
    <property type="entry name" value="Transl_B-barrel_sf"/>
</dbReference>
<dbReference type="EMBL" id="KN716240">
    <property type="protein sequence ID" value="KJH49268.1"/>
    <property type="molecule type" value="Genomic_DNA"/>
</dbReference>
<feature type="region of interest" description="Disordered" evidence="9">
    <location>
        <begin position="283"/>
        <end position="302"/>
    </location>
</feature>
<dbReference type="GO" id="GO:0001522">
    <property type="term" value="P:pseudouridine synthesis"/>
    <property type="evidence" value="ECO:0007669"/>
    <property type="project" value="InterPro"/>
</dbReference>
<organism evidence="10 11">
    <name type="scientific">Dictyocaulus viviparus</name>
    <name type="common">Bovine lungworm</name>
    <dbReference type="NCBI Taxonomy" id="29172"/>
    <lineage>
        <taxon>Eukaryota</taxon>
        <taxon>Metazoa</taxon>
        <taxon>Ecdysozoa</taxon>
        <taxon>Nematoda</taxon>
        <taxon>Chromadorea</taxon>
        <taxon>Rhabditida</taxon>
        <taxon>Rhabditina</taxon>
        <taxon>Rhabditomorpha</taxon>
        <taxon>Strongyloidea</taxon>
        <taxon>Metastrongylidae</taxon>
        <taxon>Dictyocaulus</taxon>
    </lineage>
</organism>
<gene>
    <name evidence="10" type="ORF">DICVIV_04590</name>
</gene>
<keyword evidence="8" id="KW-0539">Nucleus</keyword>
<evidence type="ECO:0000256" key="6">
    <source>
        <dbReference type="ARBA" id="ARBA00022553"/>
    </source>
</evidence>
<evidence type="ECO:0000256" key="8">
    <source>
        <dbReference type="ARBA" id="ARBA00023242"/>
    </source>
</evidence>
<dbReference type="GO" id="GO:0003723">
    <property type="term" value="F:RNA binding"/>
    <property type="evidence" value="ECO:0007669"/>
    <property type="project" value="UniProtKB-KW"/>
</dbReference>
<comment type="similarity">
    <text evidence="2">Belongs to the NAF1 family.</text>
</comment>
<dbReference type="GO" id="GO:0006364">
    <property type="term" value="P:rRNA processing"/>
    <property type="evidence" value="ECO:0007669"/>
    <property type="project" value="UniProtKB-KW"/>
</dbReference>
<dbReference type="STRING" id="29172.A0A0D8XXB0"/>
<keyword evidence="4" id="KW-0690">Ribosome biogenesis</keyword>
<proteinExistence type="inferred from homology"/>
<evidence type="ECO:0000256" key="4">
    <source>
        <dbReference type="ARBA" id="ARBA00022517"/>
    </source>
</evidence>
<evidence type="ECO:0000256" key="1">
    <source>
        <dbReference type="ARBA" id="ARBA00004123"/>
    </source>
</evidence>
<name>A0A0D8XXB0_DICVI</name>
<feature type="compositionally biased region" description="Basic and acidic residues" evidence="9">
    <location>
        <begin position="354"/>
        <end position="363"/>
    </location>
</feature>
<dbReference type="Gene3D" id="2.40.10.230">
    <property type="entry name" value="Probable tRNA pseudouridine synthase domain"/>
    <property type="match status" value="1"/>
</dbReference>
<evidence type="ECO:0000256" key="2">
    <source>
        <dbReference type="ARBA" id="ARBA00009801"/>
    </source>
</evidence>
<dbReference type="FunFam" id="2.40.10.230:FF:000002">
    <property type="entry name" value="H/ACA ribonucleoprotein complex non-core subunit NAF1"/>
    <property type="match status" value="1"/>
</dbReference>
<reference evidence="11" key="2">
    <citation type="journal article" date="2016" name="Sci. Rep.">
        <title>Dictyocaulus viviparus genome, variome and transcriptome elucidate lungworm biology and support future intervention.</title>
        <authorList>
            <person name="McNulty S.N."/>
            <person name="Strube C."/>
            <person name="Rosa B.A."/>
            <person name="Martin J.C."/>
            <person name="Tyagi R."/>
            <person name="Choi Y.J."/>
            <person name="Wang Q."/>
            <person name="Hallsworth Pepin K."/>
            <person name="Zhang X."/>
            <person name="Ozersky P."/>
            <person name="Wilson R.K."/>
            <person name="Sternberg P.W."/>
            <person name="Gasser R.B."/>
            <person name="Mitreva M."/>
        </authorList>
    </citation>
    <scope>NUCLEOTIDE SEQUENCE [LARGE SCALE GENOMIC DNA]</scope>
    <source>
        <strain evidence="11">HannoverDv2000</strain>
    </source>
</reference>
<keyword evidence="11" id="KW-1185">Reference proteome</keyword>
<keyword evidence="7" id="KW-0694">RNA-binding</keyword>
<comment type="subcellular location">
    <subcellularLocation>
        <location evidence="1">Nucleus</location>
    </subcellularLocation>
</comment>
<reference evidence="10 11" key="1">
    <citation type="submission" date="2013-11" db="EMBL/GenBank/DDBJ databases">
        <title>Draft genome of the bovine lungworm Dictyocaulus viviparus.</title>
        <authorList>
            <person name="Mitreva M."/>
        </authorList>
    </citation>
    <scope>NUCLEOTIDE SEQUENCE [LARGE SCALE GENOMIC DNA]</scope>
    <source>
        <strain evidence="10 11">HannoverDv2000</strain>
    </source>
</reference>
<dbReference type="OrthoDB" id="21550at2759"/>
<protein>
    <recommendedName>
        <fullName evidence="3">H/ACA ribonucleoprotein complex non-core subunit NAF1</fullName>
    </recommendedName>
</protein>
<evidence type="ECO:0000256" key="3">
    <source>
        <dbReference type="ARBA" id="ARBA00021438"/>
    </source>
</evidence>
<evidence type="ECO:0000256" key="9">
    <source>
        <dbReference type="SAM" id="MobiDB-lite"/>
    </source>
</evidence>
<evidence type="ECO:0000313" key="10">
    <source>
        <dbReference type="EMBL" id="KJH49268.1"/>
    </source>
</evidence>
<dbReference type="GO" id="GO:0005634">
    <property type="term" value="C:nucleus"/>
    <property type="evidence" value="ECO:0007669"/>
    <property type="project" value="UniProtKB-SubCell"/>
</dbReference>
<evidence type="ECO:0000256" key="7">
    <source>
        <dbReference type="ARBA" id="ARBA00022884"/>
    </source>
</evidence>
<dbReference type="Pfam" id="PF04410">
    <property type="entry name" value="Gar1"/>
    <property type="match status" value="1"/>
</dbReference>
<feature type="region of interest" description="Disordered" evidence="9">
    <location>
        <begin position="321"/>
        <end position="368"/>
    </location>
</feature>
<dbReference type="GO" id="GO:0005732">
    <property type="term" value="C:sno(s)RNA-containing ribonucleoprotein complex"/>
    <property type="evidence" value="ECO:0007669"/>
    <property type="project" value="InterPro"/>
</dbReference>
<dbReference type="InterPro" id="IPR038664">
    <property type="entry name" value="Gar1/Naf1_Cbf5-bd_sf"/>
</dbReference>
<dbReference type="AlphaFoldDB" id="A0A0D8XXB0"/>
<keyword evidence="6" id="KW-0597">Phosphoprotein</keyword>
<sequence>MEDVIMKVVQELVDYVSSGHQFEEKQIKSDWERDAHKFHNGILISDEPSEIKLDFFSLNYRKAPSISSAHSSNGNEQGDISDSELPFLVSDEDSDKEFERIQQFTLEARYNTFKREHPDGNPLHKVPKRETQLVSDDFYHDYDDLPPLDGLTIHCEDNIPMEPVGHVTSIVDCLVVIQSDNGVALDIDSVLFDKERNSIGVVYDLFGPVRNPLYSVRFNTKEEASKINVGMEVYFAPLAEQYTKTVIATAKNDLQSDDDVSLDDEPLFSDDEKEKEYRARKMAATKSSVRVGKQGSKSVQFSDSTNHRDVWKGVFEFSSENKGSRTNTVRGKSWNWHNKRGCTQRGRAKRRHNRNAETSHSGESDNPYSEFGCYSRIPFTDSRKL</sequence>
<accession>A0A0D8XXB0</accession>
<dbReference type="InterPro" id="IPR007504">
    <property type="entry name" value="H/ACA_rnp_Gar1/Naf1"/>
</dbReference>
<evidence type="ECO:0000256" key="5">
    <source>
        <dbReference type="ARBA" id="ARBA00022552"/>
    </source>
</evidence>
<dbReference type="GO" id="GO:0000493">
    <property type="term" value="P:box H/ACA snoRNP assembly"/>
    <property type="evidence" value="ECO:0007669"/>
    <property type="project" value="InterPro"/>
</dbReference>
<dbReference type="Proteomes" id="UP000053766">
    <property type="component" value="Unassembled WGS sequence"/>
</dbReference>
<keyword evidence="5" id="KW-0698">rRNA processing</keyword>
<dbReference type="PANTHER" id="PTHR31633:SF1">
    <property type="entry name" value="H_ACA RIBONUCLEOPROTEIN COMPLEX NON-CORE SUBUNIT NAF1"/>
    <property type="match status" value="1"/>
</dbReference>
<dbReference type="InterPro" id="IPR040309">
    <property type="entry name" value="Naf1"/>
</dbReference>
<dbReference type="PANTHER" id="PTHR31633">
    <property type="entry name" value="H/ACA RIBONUCLEOPROTEIN COMPLEX NON-CORE SUBUNIT NAF1"/>
    <property type="match status" value="1"/>
</dbReference>
<feature type="compositionally biased region" description="Polar residues" evidence="9">
    <location>
        <begin position="321"/>
        <end position="330"/>
    </location>
</feature>
<dbReference type="GO" id="GO:0043489">
    <property type="term" value="P:RNA stabilization"/>
    <property type="evidence" value="ECO:0007669"/>
    <property type="project" value="UniProtKB-ARBA"/>
</dbReference>
<evidence type="ECO:0000313" key="11">
    <source>
        <dbReference type="Proteomes" id="UP000053766"/>
    </source>
</evidence>
<dbReference type="SUPFAM" id="SSF50447">
    <property type="entry name" value="Translation proteins"/>
    <property type="match status" value="1"/>
</dbReference>